<proteinExistence type="predicted"/>
<dbReference type="Proteomes" id="UP000242188">
    <property type="component" value="Unassembled WGS sequence"/>
</dbReference>
<organism evidence="3 4">
    <name type="scientific">Mizuhopecten yessoensis</name>
    <name type="common">Japanese scallop</name>
    <name type="synonym">Patinopecten yessoensis</name>
    <dbReference type="NCBI Taxonomy" id="6573"/>
    <lineage>
        <taxon>Eukaryota</taxon>
        <taxon>Metazoa</taxon>
        <taxon>Spiralia</taxon>
        <taxon>Lophotrochozoa</taxon>
        <taxon>Mollusca</taxon>
        <taxon>Bivalvia</taxon>
        <taxon>Autobranchia</taxon>
        <taxon>Pteriomorphia</taxon>
        <taxon>Pectinida</taxon>
        <taxon>Pectinoidea</taxon>
        <taxon>Pectinidae</taxon>
        <taxon>Mizuhopecten</taxon>
    </lineage>
</organism>
<gene>
    <name evidence="3" type="ORF">KP79_PYT24512</name>
</gene>
<name>A0A210QN70_MIZYE</name>
<keyword evidence="2" id="KW-0812">Transmembrane</keyword>
<evidence type="ECO:0000256" key="2">
    <source>
        <dbReference type="SAM" id="Phobius"/>
    </source>
</evidence>
<evidence type="ECO:0000313" key="3">
    <source>
        <dbReference type="EMBL" id="OWF50179.1"/>
    </source>
</evidence>
<dbReference type="OrthoDB" id="6122775at2759"/>
<evidence type="ECO:0000313" key="4">
    <source>
        <dbReference type="Proteomes" id="UP000242188"/>
    </source>
</evidence>
<keyword evidence="4" id="KW-1185">Reference proteome</keyword>
<sequence>MAMALKAMCVLVRRGITALIVTVLMASVFVAINTDTTYAKTLTFGDDVVDHFLVRRDVSLGENTTKADTTGYDIKNDTLSQLMEKYKTTKRYKDDPDFEPTMCVHINKTDNDTIDGHFLCPMTNDSKEETKCCGEADGQFCCKPVVAGGRKPPAHDETTMLLMLIPLFVVPISLCLILYCCCCQRRPEVHSGKLVWIRKSNKKEIYLSEGGVNPTEQPDTELIGFTERVDGQNSTEQLHHRSSNDVSKTGNTEEEGTKTHVSHSGQEMTVPLINILASTPVHQVRHVVRIQYTRYIMLLGFSTPGTSCCKDAVHQVRHVVRIQYTRYVITYGIVYQVRHVVRIQYTRSRTVTPVLITNG</sequence>
<keyword evidence="2" id="KW-0472">Membrane</keyword>
<feature type="region of interest" description="Disordered" evidence="1">
    <location>
        <begin position="233"/>
        <end position="263"/>
    </location>
</feature>
<evidence type="ECO:0000256" key="1">
    <source>
        <dbReference type="SAM" id="MobiDB-lite"/>
    </source>
</evidence>
<protein>
    <submittedName>
        <fullName evidence="3">Uncharacterized protein</fullName>
    </submittedName>
</protein>
<comment type="caution">
    <text evidence="3">The sequence shown here is derived from an EMBL/GenBank/DDBJ whole genome shotgun (WGS) entry which is preliminary data.</text>
</comment>
<feature type="transmembrane region" description="Helical" evidence="2">
    <location>
        <begin position="160"/>
        <end position="179"/>
    </location>
</feature>
<accession>A0A210QN70</accession>
<dbReference type="AlphaFoldDB" id="A0A210QN70"/>
<dbReference type="EMBL" id="NEDP02002754">
    <property type="protein sequence ID" value="OWF50179.1"/>
    <property type="molecule type" value="Genomic_DNA"/>
</dbReference>
<keyword evidence="2" id="KW-1133">Transmembrane helix</keyword>
<reference evidence="3 4" key="1">
    <citation type="journal article" date="2017" name="Nat. Ecol. Evol.">
        <title>Scallop genome provides insights into evolution of bilaterian karyotype and development.</title>
        <authorList>
            <person name="Wang S."/>
            <person name="Zhang J."/>
            <person name="Jiao W."/>
            <person name="Li J."/>
            <person name="Xun X."/>
            <person name="Sun Y."/>
            <person name="Guo X."/>
            <person name="Huan P."/>
            <person name="Dong B."/>
            <person name="Zhang L."/>
            <person name="Hu X."/>
            <person name="Sun X."/>
            <person name="Wang J."/>
            <person name="Zhao C."/>
            <person name="Wang Y."/>
            <person name="Wang D."/>
            <person name="Huang X."/>
            <person name="Wang R."/>
            <person name="Lv J."/>
            <person name="Li Y."/>
            <person name="Zhang Z."/>
            <person name="Liu B."/>
            <person name="Lu W."/>
            <person name="Hui Y."/>
            <person name="Liang J."/>
            <person name="Zhou Z."/>
            <person name="Hou R."/>
            <person name="Li X."/>
            <person name="Liu Y."/>
            <person name="Li H."/>
            <person name="Ning X."/>
            <person name="Lin Y."/>
            <person name="Zhao L."/>
            <person name="Xing Q."/>
            <person name="Dou J."/>
            <person name="Li Y."/>
            <person name="Mao J."/>
            <person name="Guo H."/>
            <person name="Dou H."/>
            <person name="Li T."/>
            <person name="Mu C."/>
            <person name="Jiang W."/>
            <person name="Fu Q."/>
            <person name="Fu X."/>
            <person name="Miao Y."/>
            <person name="Liu J."/>
            <person name="Yu Q."/>
            <person name="Li R."/>
            <person name="Liao H."/>
            <person name="Li X."/>
            <person name="Kong Y."/>
            <person name="Jiang Z."/>
            <person name="Chourrout D."/>
            <person name="Li R."/>
            <person name="Bao Z."/>
        </authorList>
    </citation>
    <scope>NUCLEOTIDE SEQUENCE [LARGE SCALE GENOMIC DNA]</scope>
    <source>
        <strain evidence="3 4">PY_sf001</strain>
    </source>
</reference>
<feature type="transmembrane region" description="Helical" evidence="2">
    <location>
        <begin position="12"/>
        <end position="32"/>
    </location>
</feature>